<evidence type="ECO:0000313" key="3">
    <source>
        <dbReference type="Proteomes" id="UP001057375"/>
    </source>
</evidence>
<feature type="compositionally biased region" description="Low complexity" evidence="1">
    <location>
        <begin position="540"/>
        <end position="552"/>
    </location>
</feature>
<accession>A0ABQ5JXK1</accession>
<gene>
    <name evidence="2" type="ORF">ADUPG1_011423</name>
</gene>
<dbReference type="Proteomes" id="UP001057375">
    <property type="component" value="Unassembled WGS sequence"/>
</dbReference>
<name>A0ABQ5JXK1_9EUKA</name>
<feature type="compositionally biased region" description="Pro residues" evidence="1">
    <location>
        <begin position="403"/>
        <end position="413"/>
    </location>
</feature>
<feature type="compositionally biased region" description="Basic and acidic residues" evidence="1">
    <location>
        <begin position="504"/>
        <end position="513"/>
    </location>
</feature>
<feature type="compositionally biased region" description="Low complexity" evidence="1">
    <location>
        <begin position="366"/>
        <end position="376"/>
    </location>
</feature>
<feature type="compositionally biased region" description="Basic and acidic residues" evidence="1">
    <location>
        <begin position="521"/>
        <end position="531"/>
    </location>
</feature>
<keyword evidence="3" id="KW-1185">Reference proteome</keyword>
<proteinExistence type="predicted"/>
<feature type="region of interest" description="Disordered" evidence="1">
    <location>
        <begin position="189"/>
        <end position="212"/>
    </location>
</feature>
<sequence>MHSFLPFSIPKNLAQQHLPTTLFDAINPMSDRVLFKKSGLGSRKKSLLTQASQSLLTFSLPIPSLLSVPTALPSYLNSLLLLSMESLLPLSLDSRVRDCVCISELGGEMGVGGVTGGLGGVCFPPQKVHISQISSQAPCSELDPSVGGLCGCMFSRSERGTASVDTCKWGGADKWRRGMRYVCSIGEESSLDKPTSSLTTPSDGTVSGTTSEGSHSYFLPPLLTSTLLALDPLAFSKMSPYVATVICVKDLESCILMFLKKHYSRESMLSSTPQSLFFPSISTIGVVFDISRPYPPFSFIFQRRKMSEWLCQVLKQMEKKEEIEEKQKVKDEMEKQGLIGDKKDDTKDQDTTQQPIDTKDSTVNPSSSTISDTSSTEKISPSFAPGIDLSSTRSSKSRKIVCPPLPDARPHPPLPDSPLGLFSSAFLIALAPHFMFFPDPLEQSSGSYSKQFRTSPDSESTSDSLYVNLLWCGHDTGGGLYSLLDIRKRVSWREIGEWVEDEEWKKGEERKEELQEDAGEDDHSHDEGHNDEPEDGSNQSTSKPSGMKSSPSSKDKGLLKKMTRAEILYNYLIRKIPLDTDRTLEHETLIPAILFCDTEDDVNISPLHDVMGERYVWPDLE</sequence>
<evidence type="ECO:0000313" key="2">
    <source>
        <dbReference type="EMBL" id="GKT19006.1"/>
    </source>
</evidence>
<evidence type="ECO:0000256" key="1">
    <source>
        <dbReference type="SAM" id="MobiDB-lite"/>
    </source>
</evidence>
<protein>
    <submittedName>
        <fullName evidence="2">Uncharacterized protein</fullName>
    </submittedName>
</protein>
<dbReference type="EMBL" id="BQXS01012006">
    <property type="protein sequence ID" value="GKT19006.1"/>
    <property type="molecule type" value="Genomic_DNA"/>
</dbReference>
<comment type="caution">
    <text evidence="2">The sequence shown here is derived from an EMBL/GenBank/DDBJ whole genome shotgun (WGS) entry which is preliminary data.</text>
</comment>
<feature type="compositionally biased region" description="Basic and acidic residues" evidence="1">
    <location>
        <begin position="322"/>
        <end position="350"/>
    </location>
</feature>
<reference evidence="2" key="1">
    <citation type="submission" date="2022-03" db="EMBL/GenBank/DDBJ databases">
        <title>Draft genome sequence of Aduncisulcus paluster, a free-living microaerophilic Fornicata.</title>
        <authorList>
            <person name="Yuyama I."/>
            <person name="Kume K."/>
            <person name="Tamura T."/>
            <person name="Inagaki Y."/>
            <person name="Hashimoto T."/>
        </authorList>
    </citation>
    <scope>NUCLEOTIDE SEQUENCE</scope>
    <source>
        <strain evidence="2">NY0171</strain>
    </source>
</reference>
<feature type="compositionally biased region" description="Polar residues" evidence="1">
    <location>
        <begin position="192"/>
        <end position="212"/>
    </location>
</feature>
<feature type="region of interest" description="Disordered" evidence="1">
    <location>
        <begin position="504"/>
        <end position="557"/>
    </location>
</feature>
<feature type="region of interest" description="Disordered" evidence="1">
    <location>
        <begin position="322"/>
        <end position="413"/>
    </location>
</feature>
<organism evidence="2 3">
    <name type="scientific">Aduncisulcus paluster</name>
    <dbReference type="NCBI Taxonomy" id="2918883"/>
    <lineage>
        <taxon>Eukaryota</taxon>
        <taxon>Metamonada</taxon>
        <taxon>Carpediemonas-like organisms</taxon>
        <taxon>Aduncisulcus</taxon>
    </lineage>
</organism>